<evidence type="ECO:0000313" key="1">
    <source>
        <dbReference type="EMBL" id="RRK32243.1"/>
    </source>
</evidence>
<dbReference type="AlphaFoldDB" id="A0A3R8JP25"/>
<organism evidence="1 2">
    <name type="scientific">Schaedlerella arabinosiphila</name>
    <dbReference type="NCBI Taxonomy" id="2044587"/>
    <lineage>
        <taxon>Bacteria</taxon>
        <taxon>Bacillati</taxon>
        <taxon>Bacillota</taxon>
        <taxon>Clostridia</taxon>
        <taxon>Lachnospirales</taxon>
        <taxon>Lachnospiraceae</taxon>
        <taxon>Schaedlerella</taxon>
    </lineage>
</organism>
<sequence>MEKNSCTKEGLFITELTDEFFEKCMSENKELESFIMKLSDKVKMLLKQENSGIWHCIFEILIKELFPKGFKGWHECNSDNVCLSEPERVLRKLILEFYDDPFIITYDIAQTITYNLYRLGKKETYNMDDEEDIEYLINDENINELLYIGRKKYGRDKNIADDLIEDLEKLWKNSTEQEPPVYFPMKIDGKRITLELDFLPLNVLFIGNEQFRNYICDQGKSRKYFEMLMEQIQILNDKDTAPLQYVWEKSTNFNTVNAMAKFLITLINEEKKKHKISNNEIEAIVKRVISCELFYAIRFMPNVLTKLLVIKTVFNYIGEYLISLNFNPRRSKGELENLDYLIAISSDEFVWFLSGLNNRYKRLQEHLLPLATILRWHIDKKSKEKWISELEKEYSMDLFETLYLSLNLNDDLQIRTPWKEHKQEEIDLNNKEYRCLVMEYGHPTTDYQKISNYIKFKKKCELLNKFKDKKYSGNSEELAEELYEEEWGTIDGCLEKIKEGENDERFIQWDDLSENINRNIKYCLLSDYKNIIFENTEIEDDELFKTIMNCLLSYSSFDLHEPDITTRKYEL</sequence>
<name>A0A3R8JP25_9FIRM</name>
<evidence type="ECO:0000313" key="2">
    <source>
        <dbReference type="Proteomes" id="UP000274920"/>
    </source>
</evidence>
<gene>
    <name evidence="1" type="ORF">EBB54_13375</name>
</gene>
<dbReference type="Proteomes" id="UP000274920">
    <property type="component" value="Unassembled WGS sequence"/>
</dbReference>
<comment type="caution">
    <text evidence="1">The sequence shown here is derived from an EMBL/GenBank/DDBJ whole genome shotgun (WGS) entry which is preliminary data.</text>
</comment>
<protein>
    <submittedName>
        <fullName evidence="1">Uncharacterized protein</fullName>
    </submittedName>
</protein>
<reference evidence="1" key="1">
    <citation type="submission" date="2018-10" db="EMBL/GenBank/DDBJ databases">
        <title>Schaedlerella arabinophila gen. nov. sp. nov., isolated from the mouse intestinal tract and comparative analysis with the genome of the closely related altered Schaedler flora strain ASF502.</title>
        <authorList>
            <person name="Miyake S."/>
            <person name="Soh M."/>
            <person name="Seedorf H."/>
        </authorList>
    </citation>
    <scope>NUCLEOTIDE SEQUENCE [LARGE SCALE GENOMIC DNA]</scope>
    <source>
        <strain evidence="1">DSM 106076</strain>
    </source>
</reference>
<keyword evidence="2" id="KW-1185">Reference proteome</keyword>
<proteinExistence type="predicted"/>
<dbReference type="EMBL" id="RHJS01000002">
    <property type="protein sequence ID" value="RRK32243.1"/>
    <property type="molecule type" value="Genomic_DNA"/>
</dbReference>
<accession>A0A3R8JP25</accession>
<dbReference type="RefSeq" id="WP_162307130.1">
    <property type="nucleotide sequence ID" value="NZ_RHJS01000002.1"/>
</dbReference>